<proteinExistence type="predicted"/>
<name>A0A4R7UC56_9BACT</name>
<evidence type="ECO:0000313" key="2">
    <source>
        <dbReference type="Proteomes" id="UP000295757"/>
    </source>
</evidence>
<dbReference type="AlphaFoldDB" id="A0A4R7UC56"/>
<evidence type="ECO:0000313" key="1">
    <source>
        <dbReference type="EMBL" id="TDV23507.1"/>
    </source>
</evidence>
<dbReference type="EMBL" id="SOCN01000002">
    <property type="protein sequence ID" value="TDV23507.1"/>
    <property type="molecule type" value="Genomic_DNA"/>
</dbReference>
<gene>
    <name evidence="1" type="ORF">BCF59_0496</name>
</gene>
<organism evidence="1 2">
    <name type="scientific">Mycoplasmopsis mustelae</name>
    <dbReference type="NCBI Taxonomy" id="171289"/>
    <lineage>
        <taxon>Bacteria</taxon>
        <taxon>Bacillati</taxon>
        <taxon>Mycoplasmatota</taxon>
        <taxon>Mycoplasmoidales</taxon>
        <taxon>Metamycoplasmataceae</taxon>
        <taxon>Mycoplasmopsis</taxon>
    </lineage>
</organism>
<sequence>MIDYLHDLGDIIAAFKRDYGINPEEFLKLKTKIFLNYFSNLHPDNLIIKKIQLRNTPDAQLSLEQVRYKNEIKLLKQNNNDETLATFAKLMS</sequence>
<keyword evidence="2" id="KW-1185">Reference proteome</keyword>
<comment type="caution">
    <text evidence="1">The sequence shown here is derived from an EMBL/GenBank/DDBJ whole genome shotgun (WGS) entry which is preliminary data.</text>
</comment>
<dbReference type="Proteomes" id="UP000295757">
    <property type="component" value="Unassembled WGS sequence"/>
</dbReference>
<reference evidence="1 2" key="1">
    <citation type="submission" date="2019-03" db="EMBL/GenBank/DDBJ databases">
        <title>Genomic Encyclopedia of Archaeal and Bacterial Type Strains, Phase II (KMG-II): from individual species to whole genera.</title>
        <authorList>
            <person name="Goeker M."/>
        </authorList>
    </citation>
    <scope>NUCLEOTIDE SEQUENCE [LARGE SCALE GENOMIC DNA]</scope>
    <source>
        <strain evidence="1 2">ATCC 35214</strain>
    </source>
</reference>
<dbReference type="RefSeq" id="WP_166666791.1">
    <property type="nucleotide sequence ID" value="NZ_SOCN01000002.1"/>
</dbReference>
<protein>
    <submittedName>
        <fullName evidence="1">Bacteriophage Gp15 protein</fullName>
    </submittedName>
</protein>
<accession>A0A4R7UC56</accession>